<feature type="compositionally biased region" description="Gly residues" evidence="5">
    <location>
        <begin position="9"/>
        <end position="22"/>
    </location>
</feature>
<dbReference type="InterPro" id="IPR012677">
    <property type="entry name" value="Nucleotide-bd_a/b_plait_sf"/>
</dbReference>
<organism evidence="7 8">
    <name type="scientific">Phaseolus vulgaris</name>
    <name type="common">Kidney bean</name>
    <name type="synonym">French bean</name>
    <dbReference type="NCBI Taxonomy" id="3885"/>
    <lineage>
        <taxon>Eukaryota</taxon>
        <taxon>Viridiplantae</taxon>
        <taxon>Streptophyta</taxon>
        <taxon>Embryophyta</taxon>
        <taxon>Tracheophyta</taxon>
        <taxon>Spermatophyta</taxon>
        <taxon>Magnoliopsida</taxon>
        <taxon>eudicotyledons</taxon>
        <taxon>Gunneridae</taxon>
        <taxon>Pentapetalae</taxon>
        <taxon>rosids</taxon>
        <taxon>fabids</taxon>
        <taxon>Fabales</taxon>
        <taxon>Fabaceae</taxon>
        <taxon>Papilionoideae</taxon>
        <taxon>50 kb inversion clade</taxon>
        <taxon>NPAAA clade</taxon>
        <taxon>indigoferoid/millettioid clade</taxon>
        <taxon>Phaseoleae</taxon>
        <taxon>Phaseolus</taxon>
    </lineage>
</organism>
<dbReference type="InterPro" id="IPR000504">
    <property type="entry name" value="RRM_dom"/>
</dbReference>
<dbReference type="SMR" id="V7CJ56"/>
<dbReference type="CDD" id="cd00590">
    <property type="entry name" value="RRM_SF"/>
    <property type="match status" value="1"/>
</dbReference>
<dbReference type="SMART" id="SM00360">
    <property type="entry name" value="RRM"/>
    <property type="match status" value="1"/>
</dbReference>
<evidence type="ECO:0000313" key="8">
    <source>
        <dbReference type="Proteomes" id="UP000000226"/>
    </source>
</evidence>
<dbReference type="Gene3D" id="3.30.70.330">
    <property type="match status" value="1"/>
</dbReference>
<evidence type="ECO:0000256" key="3">
    <source>
        <dbReference type="ARBA" id="ARBA00023187"/>
    </source>
</evidence>
<dbReference type="eggNOG" id="ENOG502SFSV">
    <property type="taxonomic scope" value="Eukaryota"/>
</dbReference>
<dbReference type="Pfam" id="PF00076">
    <property type="entry name" value="RRM_1"/>
    <property type="match status" value="1"/>
</dbReference>
<reference evidence="8" key="1">
    <citation type="journal article" date="2014" name="Nat. Genet.">
        <title>A reference genome for common bean and genome-wide analysis of dual domestications.</title>
        <authorList>
            <person name="Schmutz J."/>
            <person name="McClean P.E."/>
            <person name="Mamidi S."/>
            <person name="Wu G.A."/>
            <person name="Cannon S.B."/>
            <person name="Grimwood J."/>
            <person name="Jenkins J."/>
            <person name="Shu S."/>
            <person name="Song Q."/>
            <person name="Chavarro C."/>
            <person name="Torres-Torres M."/>
            <person name="Geffroy V."/>
            <person name="Moghaddam S.M."/>
            <person name="Gao D."/>
            <person name="Abernathy B."/>
            <person name="Barry K."/>
            <person name="Blair M."/>
            <person name="Brick M.A."/>
            <person name="Chovatia M."/>
            <person name="Gepts P."/>
            <person name="Goodstein D.M."/>
            <person name="Gonzales M."/>
            <person name="Hellsten U."/>
            <person name="Hyten D.L."/>
            <person name="Jia G."/>
            <person name="Kelly J.D."/>
            <person name="Kudrna D."/>
            <person name="Lee R."/>
            <person name="Richard M.M."/>
            <person name="Miklas P.N."/>
            <person name="Osorno J.M."/>
            <person name="Rodrigues J."/>
            <person name="Thareau V."/>
            <person name="Urrea C.A."/>
            <person name="Wang M."/>
            <person name="Yu Y."/>
            <person name="Zhang M."/>
            <person name="Wing R.A."/>
            <person name="Cregan P.B."/>
            <person name="Rokhsar D.S."/>
            <person name="Jackson S.A."/>
        </authorList>
    </citation>
    <scope>NUCLEOTIDE SEQUENCE [LARGE SCALE GENOMIC DNA]</scope>
    <source>
        <strain evidence="8">cv. G19833</strain>
    </source>
</reference>
<dbReference type="STRING" id="3885.V7CJ56"/>
<evidence type="ECO:0000313" key="7">
    <source>
        <dbReference type="EMBL" id="ESW29403.1"/>
    </source>
</evidence>
<dbReference type="OrthoDB" id="1436719at2759"/>
<sequence length="265" mass="30152">MAGRAGWSEGLGRGRNGGQGFGRYGGPRNGNVFSTFFFSNFPHGFGERDMVKVFQKWATVKEVFISRRLNKWGRRFGFVRFLDVKNVARLEGELDKIYIGNRKLHVNIPKYRRFQAVTNREDRRHMESQKEVRAQPLLGEVVRGTQRRKGIWVEKNRNMTFAEVVIGTSKEGWKGLAINTHHDVPKWLANSFVGTLCAGMDFNKLEEEIVKGGLSMVKARFMGDNMVLLSPTKGGDLANLMKQNTGCSTEVLFLVTFPCSRRLEQ</sequence>
<keyword evidence="8" id="KW-1185">Reference proteome</keyword>
<dbReference type="PROSITE" id="PS50102">
    <property type="entry name" value="RRM"/>
    <property type="match status" value="1"/>
</dbReference>
<keyword evidence="1" id="KW-0507">mRNA processing</keyword>
<dbReference type="EMBL" id="CM002289">
    <property type="protein sequence ID" value="ESW29403.1"/>
    <property type="molecule type" value="Genomic_DNA"/>
</dbReference>
<dbReference type="GO" id="GO:0006397">
    <property type="term" value="P:mRNA processing"/>
    <property type="evidence" value="ECO:0007669"/>
    <property type="project" value="UniProtKB-KW"/>
</dbReference>
<feature type="domain" description="RRM" evidence="6">
    <location>
        <begin position="34"/>
        <end position="111"/>
    </location>
</feature>
<dbReference type="GO" id="GO:0005681">
    <property type="term" value="C:spliceosomal complex"/>
    <property type="evidence" value="ECO:0007669"/>
    <property type="project" value="UniProtKB-KW"/>
</dbReference>
<dbReference type="Proteomes" id="UP000000226">
    <property type="component" value="Chromosome 2"/>
</dbReference>
<evidence type="ECO:0000256" key="2">
    <source>
        <dbReference type="ARBA" id="ARBA00022728"/>
    </source>
</evidence>
<dbReference type="SUPFAM" id="SSF54928">
    <property type="entry name" value="RNA-binding domain, RBD"/>
    <property type="match status" value="1"/>
</dbReference>
<dbReference type="InterPro" id="IPR035979">
    <property type="entry name" value="RBD_domain_sf"/>
</dbReference>
<evidence type="ECO:0000256" key="5">
    <source>
        <dbReference type="SAM" id="MobiDB-lite"/>
    </source>
</evidence>
<accession>V7CJ56</accession>
<dbReference type="OMA" id="NKENTEW"/>
<evidence type="ECO:0000259" key="6">
    <source>
        <dbReference type="PROSITE" id="PS50102"/>
    </source>
</evidence>
<keyword evidence="3" id="KW-0508">mRNA splicing</keyword>
<dbReference type="Gramene" id="ESW29403">
    <property type="protein sequence ID" value="ESW29403"/>
    <property type="gene ID" value="PHAVU_002G067600g"/>
</dbReference>
<evidence type="ECO:0000256" key="1">
    <source>
        <dbReference type="ARBA" id="ARBA00022664"/>
    </source>
</evidence>
<feature type="region of interest" description="Disordered" evidence="5">
    <location>
        <begin position="1"/>
        <end position="22"/>
    </location>
</feature>
<dbReference type="GO" id="GO:0008380">
    <property type="term" value="P:RNA splicing"/>
    <property type="evidence" value="ECO:0007669"/>
    <property type="project" value="UniProtKB-KW"/>
</dbReference>
<keyword evidence="4" id="KW-0694">RNA-binding</keyword>
<gene>
    <name evidence="7" type="ORF">PHAVU_002G067600g</name>
</gene>
<keyword evidence="2" id="KW-0747">Spliceosome</keyword>
<proteinExistence type="predicted"/>
<dbReference type="PANTHER" id="PTHR23147">
    <property type="entry name" value="SERINE/ARGININE RICH SPLICING FACTOR"/>
    <property type="match status" value="1"/>
</dbReference>
<protein>
    <recommendedName>
        <fullName evidence="6">RRM domain-containing protein</fullName>
    </recommendedName>
</protein>
<evidence type="ECO:0000256" key="4">
    <source>
        <dbReference type="PROSITE-ProRule" id="PRU00176"/>
    </source>
</evidence>
<name>V7CJ56_PHAVU</name>
<dbReference type="AlphaFoldDB" id="V7CJ56"/>
<dbReference type="GO" id="GO:0003723">
    <property type="term" value="F:RNA binding"/>
    <property type="evidence" value="ECO:0007669"/>
    <property type="project" value="UniProtKB-UniRule"/>
</dbReference>
<dbReference type="InterPro" id="IPR050907">
    <property type="entry name" value="SRSF"/>
</dbReference>